<evidence type="ECO:0000313" key="3">
    <source>
        <dbReference type="Proteomes" id="UP001448614"/>
    </source>
</evidence>
<evidence type="ECO:0008006" key="4">
    <source>
        <dbReference type="Google" id="ProtNLM"/>
    </source>
</evidence>
<evidence type="ECO:0000256" key="1">
    <source>
        <dbReference type="SAM" id="MobiDB-lite"/>
    </source>
</evidence>
<keyword evidence="3" id="KW-1185">Reference proteome</keyword>
<accession>A0ABV0GPI5</accession>
<reference evidence="2 3" key="1">
    <citation type="journal article" date="2024" name="Appl. Microbiol. Biotechnol.">
        <title>Biosynthetic gene clusters with biotechnological applications in novel Antarctic isolates from Actinomycetota.</title>
        <authorList>
            <person name="Bruna P."/>
            <person name="Nunez-Montero K."/>
            <person name="Contreras M.J."/>
            <person name="Leal K."/>
            <person name="Garcia M."/>
            <person name="Abanto M."/>
            <person name="Barrientos L."/>
        </authorList>
    </citation>
    <scope>NUCLEOTIDE SEQUENCE [LARGE SCALE GENOMIC DNA]</scope>
    <source>
        <strain evidence="2 3">Se16.17</strain>
    </source>
</reference>
<gene>
    <name evidence="2" type="ORF">V3C41_05105</name>
</gene>
<protein>
    <recommendedName>
        <fullName evidence="4">DUF1963 domain-containing protein</fullName>
    </recommendedName>
</protein>
<evidence type="ECO:0000313" key="2">
    <source>
        <dbReference type="EMBL" id="MEO3940444.1"/>
    </source>
</evidence>
<name>A0ABV0GPI5_PAENI</name>
<dbReference type="EMBL" id="JBBMFV010000004">
    <property type="protein sequence ID" value="MEO3940444.1"/>
    <property type="molecule type" value="Genomic_DNA"/>
</dbReference>
<organism evidence="2 3">
    <name type="scientific">Paenarthrobacter nicotinovorans</name>
    <name type="common">Arthrobacter nicotinovorans</name>
    <dbReference type="NCBI Taxonomy" id="29320"/>
    <lineage>
        <taxon>Bacteria</taxon>
        <taxon>Bacillati</taxon>
        <taxon>Actinomycetota</taxon>
        <taxon>Actinomycetes</taxon>
        <taxon>Micrococcales</taxon>
        <taxon>Micrococcaceae</taxon>
        <taxon>Paenarthrobacter</taxon>
    </lineage>
</organism>
<feature type="region of interest" description="Disordered" evidence="1">
    <location>
        <begin position="153"/>
        <end position="177"/>
    </location>
</feature>
<proteinExistence type="predicted"/>
<sequence length="283" mass="30020">MSTTARGLEPMTAWNLAFRCGDGVGNGPGRTAVAALPSQPPSGWTGGHGPGVRWEHWPRSLNTGLPMMHVLTLWLPADFLRRGPQFPGIAIFAGEGQFAVEDTSAIPSAESADPFLRDLAAAQDHPGLLRRRDVIDGEFAILWLTHDELAAGPTAPRPDLRAGGGHADESEGTNAWDNVEPTTDLWLIPRADPNAGKAPVELCGDEVGPDGYVSPSTGDGLTDWAEPLFAMSHLGGTAFPIQAMPDGLTPWYLELEEISGLNFGGGGNAQFDLESDTFDWACG</sequence>
<dbReference type="Proteomes" id="UP001448614">
    <property type="component" value="Unassembled WGS sequence"/>
</dbReference>
<comment type="caution">
    <text evidence="2">The sequence shown here is derived from an EMBL/GenBank/DDBJ whole genome shotgun (WGS) entry which is preliminary data.</text>
</comment>